<dbReference type="InterPro" id="IPR000687">
    <property type="entry name" value="RIO_kinase"/>
</dbReference>
<dbReference type="InterPro" id="IPR018934">
    <property type="entry name" value="RIO_dom"/>
</dbReference>
<organism evidence="14 15">
    <name type="scientific">Lithocarpus litseifolius</name>
    <dbReference type="NCBI Taxonomy" id="425828"/>
    <lineage>
        <taxon>Eukaryota</taxon>
        <taxon>Viridiplantae</taxon>
        <taxon>Streptophyta</taxon>
        <taxon>Embryophyta</taxon>
        <taxon>Tracheophyta</taxon>
        <taxon>Spermatophyta</taxon>
        <taxon>Magnoliopsida</taxon>
        <taxon>eudicotyledons</taxon>
        <taxon>Gunneridae</taxon>
        <taxon>Pentapetalae</taxon>
        <taxon>rosids</taxon>
        <taxon>fabids</taxon>
        <taxon>Fagales</taxon>
        <taxon>Fagaceae</taxon>
        <taxon>Lithocarpus</taxon>
    </lineage>
</organism>
<dbReference type="EMBL" id="JAZDWU010000010">
    <property type="protein sequence ID" value="KAK9989629.1"/>
    <property type="molecule type" value="Genomic_DNA"/>
</dbReference>
<dbReference type="Gene3D" id="1.10.510.10">
    <property type="entry name" value="Transferase(Phosphotransferase) domain 1"/>
    <property type="match status" value="1"/>
</dbReference>
<comment type="similarity">
    <text evidence="1">Belongs to the protein kinase superfamily. RIO-type Ser/Thr kinase family.</text>
</comment>
<evidence type="ECO:0000256" key="4">
    <source>
        <dbReference type="ARBA" id="ARBA00022679"/>
    </source>
</evidence>
<evidence type="ECO:0000313" key="15">
    <source>
        <dbReference type="Proteomes" id="UP001459277"/>
    </source>
</evidence>
<dbReference type="GO" id="GO:0004674">
    <property type="term" value="F:protein serine/threonine kinase activity"/>
    <property type="evidence" value="ECO:0007669"/>
    <property type="project" value="UniProtKB-KW"/>
</dbReference>
<evidence type="ECO:0000259" key="13">
    <source>
        <dbReference type="SMART" id="SM00090"/>
    </source>
</evidence>
<comment type="catalytic activity">
    <reaction evidence="11">
        <text>L-seryl-[protein] + ATP = O-phospho-L-seryl-[protein] + ADP + H(+)</text>
        <dbReference type="Rhea" id="RHEA:17989"/>
        <dbReference type="Rhea" id="RHEA-COMP:9863"/>
        <dbReference type="Rhea" id="RHEA-COMP:11604"/>
        <dbReference type="ChEBI" id="CHEBI:15378"/>
        <dbReference type="ChEBI" id="CHEBI:29999"/>
        <dbReference type="ChEBI" id="CHEBI:30616"/>
        <dbReference type="ChEBI" id="CHEBI:83421"/>
        <dbReference type="ChEBI" id="CHEBI:456216"/>
        <dbReference type="EC" id="2.7.11.1"/>
    </reaction>
</comment>
<dbReference type="SUPFAM" id="SSF56112">
    <property type="entry name" value="Protein kinase-like (PK-like)"/>
    <property type="match status" value="1"/>
</dbReference>
<evidence type="ECO:0000256" key="2">
    <source>
        <dbReference type="ARBA" id="ARBA00012513"/>
    </source>
</evidence>
<reference evidence="14 15" key="1">
    <citation type="submission" date="2024-01" db="EMBL/GenBank/DDBJ databases">
        <title>A telomere-to-telomere, gap-free genome of sweet tea (Lithocarpus litseifolius).</title>
        <authorList>
            <person name="Zhou J."/>
        </authorList>
    </citation>
    <scope>NUCLEOTIDE SEQUENCE [LARGE SCALE GENOMIC DNA]</scope>
    <source>
        <strain evidence="14">Zhou-2022a</strain>
        <tissue evidence="14">Leaf</tissue>
    </source>
</reference>
<dbReference type="SMART" id="SM00090">
    <property type="entry name" value="RIO"/>
    <property type="match status" value="1"/>
</dbReference>
<evidence type="ECO:0000256" key="9">
    <source>
        <dbReference type="ARBA" id="ARBA00022842"/>
    </source>
</evidence>
<dbReference type="GO" id="GO:0005524">
    <property type="term" value="F:ATP binding"/>
    <property type="evidence" value="ECO:0007669"/>
    <property type="project" value="UniProtKB-KW"/>
</dbReference>
<dbReference type="PANTHER" id="PTHR45852">
    <property type="entry name" value="SER/THR-PROTEIN KINASE RIO2"/>
    <property type="match status" value="1"/>
</dbReference>
<evidence type="ECO:0000256" key="3">
    <source>
        <dbReference type="ARBA" id="ARBA00022527"/>
    </source>
</evidence>
<keyword evidence="8" id="KW-0067">ATP-binding</keyword>
<protein>
    <recommendedName>
        <fullName evidence="2">non-specific serine/threonine protein kinase</fullName>
        <ecNumber evidence="2">2.7.11.1</ecNumber>
    </recommendedName>
</protein>
<evidence type="ECO:0000313" key="14">
    <source>
        <dbReference type="EMBL" id="KAK9989629.1"/>
    </source>
</evidence>
<dbReference type="Proteomes" id="UP001459277">
    <property type="component" value="Unassembled WGS sequence"/>
</dbReference>
<evidence type="ECO:0000256" key="11">
    <source>
        <dbReference type="ARBA" id="ARBA00048679"/>
    </source>
</evidence>
<dbReference type="EC" id="2.7.11.1" evidence="2"/>
<keyword evidence="6" id="KW-0547">Nucleotide-binding</keyword>
<accession>A0AAW2BXV7</accession>
<dbReference type="AlphaFoldDB" id="A0AAW2BXV7"/>
<feature type="region of interest" description="Disordered" evidence="12">
    <location>
        <begin position="226"/>
        <end position="247"/>
    </location>
</feature>
<name>A0AAW2BXV7_9ROSI</name>
<evidence type="ECO:0000256" key="7">
    <source>
        <dbReference type="ARBA" id="ARBA00022777"/>
    </source>
</evidence>
<keyword evidence="9" id="KW-0460">Magnesium</keyword>
<dbReference type="GO" id="GO:0030490">
    <property type="term" value="P:maturation of SSU-rRNA"/>
    <property type="evidence" value="ECO:0007669"/>
    <property type="project" value="TreeGrafter"/>
</dbReference>
<dbReference type="GO" id="GO:0030688">
    <property type="term" value="C:preribosome, small subunit precursor"/>
    <property type="evidence" value="ECO:0007669"/>
    <property type="project" value="TreeGrafter"/>
</dbReference>
<evidence type="ECO:0000256" key="10">
    <source>
        <dbReference type="ARBA" id="ARBA00047899"/>
    </source>
</evidence>
<dbReference type="GO" id="GO:0046872">
    <property type="term" value="F:metal ion binding"/>
    <property type="evidence" value="ECO:0007669"/>
    <property type="project" value="UniProtKB-KW"/>
</dbReference>
<feature type="domain" description="RIO kinase" evidence="13">
    <location>
        <begin position="4"/>
        <end position="153"/>
    </location>
</feature>
<dbReference type="PANTHER" id="PTHR45852:SF1">
    <property type="entry name" value="SERINE_THREONINE-PROTEIN KINASE RIO2"/>
    <property type="match status" value="1"/>
</dbReference>
<evidence type="ECO:0000256" key="5">
    <source>
        <dbReference type="ARBA" id="ARBA00022723"/>
    </source>
</evidence>
<keyword evidence="3" id="KW-0723">Serine/threonine-protein kinase</keyword>
<dbReference type="GO" id="GO:0005634">
    <property type="term" value="C:nucleus"/>
    <property type="evidence" value="ECO:0007669"/>
    <property type="project" value="TreeGrafter"/>
</dbReference>
<comment type="catalytic activity">
    <reaction evidence="10">
        <text>L-threonyl-[protein] + ATP = O-phospho-L-threonyl-[protein] + ADP + H(+)</text>
        <dbReference type="Rhea" id="RHEA:46608"/>
        <dbReference type="Rhea" id="RHEA-COMP:11060"/>
        <dbReference type="Rhea" id="RHEA-COMP:11605"/>
        <dbReference type="ChEBI" id="CHEBI:15378"/>
        <dbReference type="ChEBI" id="CHEBI:30013"/>
        <dbReference type="ChEBI" id="CHEBI:30616"/>
        <dbReference type="ChEBI" id="CHEBI:61977"/>
        <dbReference type="ChEBI" id="CHEBI:456216"/>
        <dbReference type="EC" id="2.7.11.1"/>
    </reaction>
</comment>
<proteinExistence type="inferred from homology"/>
<evidence type="ECO:0000256" key="8">
    <source>
        <dbReference type="ARBA" id="ARBA00022840"/>
    </source>
</evidence>
<dbReference type="InterPro" id="IPR011009">
    <property type="entry name" value="Kinase-like_dom_sf"/>
</dbReference>
<evidence type="ECO:0000256" key="6">
    <source>
        <dbReference type="ARBA" id="ARBA00022741"/>
    </source>
</evidence>
<keyword evidence="4" id="KW-0808">Transferase</keyword>
<evidence type="ECO:0000256" key="1">
    <source>
        <dbReference type="ARBA" id="ARBA00009196"/>
    </source>
</evidence>
<keyword evidence="7" id="KW-0418">Kinase</keyword>
<dbReference type="GO" id="GO:0005829">
    <property type="term" value="C:cytosol"/>
    <property type="evidence" value="ECO:0007669"/>
    <property type="project" value="TreeGrafter"/>
</dbReference>
<dbReference type="Pfam" id="PF01163">
    <property type="entry name" value="RIO1"/>
    <property type="match status" value="1"/>
</dbReference>
<keyword evidence="15" id="KW-1185">Reference proteome</keyword>
<sequence length="281" mass="31810">MMGDFLAIGQWLTVERLIKLAVKLGLEKNLGLEKHCFPVPNTVAYDMHCVIMSLVQGHPLAQVKQLPNLEMVFERIIGLVVPLAEKGLIHCDFNQFNIMIDDDEKVNMIDFPHMVSVSHHNAEMYFDHDVKCIFEFFRQRGTNIPVGSVYVAGPCRSSLQSMPLIILTTLARHQSITLFIEGGIKKDADSGGEESEDGGHSSKLDELDISDVVSLHLVEQTLNYYEEDSEEENQQNSEAGQTNAPETHDAFDKQSVTVECRFFSFRLQSLEFRYISSYGQY</sequence>
<keyword evidence="5" id="KW-0479">Metal-binding</keyword>
<comment type="caution">
    <text evidence="14">The sequence shown here is derived from an EMBL/GenBank/DDBJ whole genome shotgun (WGS) entry which is preliminary data.</text>
</comment>
<evidence type="ECO:0000256" key="12">
    <source>
        <dbReference type="SAM" id="MobiDB-lite"/>
    </source>
</evidence>
<gene>
    <name evidence="14" type="ORF">SO802_029868</name>
</gene>